<keyword evidence="4" id="KW-0732">Signal</keyword>
<evidence type="ECO:0000256" key="1">
    <source>
        <dbReference type="ARBA" id="ARBA00022485"/>
    </source>
</evidence>
<reference evidence="10" key="1">
    <citation type="submission" date="2020-05" db="EMBL/GenBank/DDBJ databases">
        <authorList>
            <person name="Chiriac C."/>
            <person name="Salcher M."/>
            <person name="Ghai R."/>
            <person name="Kavagutti S V."/>
        </authorList>
    </citation>
    <scope>NUCLEOTIDE SEQUENCE</scope>
</reference>
<evidence type="ECO:0000259" key="9">
    <source>
        <dbReference type="PROSITE" id="PS51669"/>
    </source>
</evidence>
<evidence type="ECO:0000256" key="5">
    <source>
        <dbReference type="ARBA" id="ARBA00023002"/>
    </source>
</evidence>
<dbReference type="EMBL" id="CAEZSU010000091">
    <property type="protein sequence ID" value="CAB4552236.1"/>
    <property type="molecule type" value="Genomic_DNA"/>
</dbReference>
<evidence type="ECO:0000256" key="2">
    <source>
        <dbReference type="ARBA" id="ARBA00022505"/>
    </source>
</evidence>
<dbReference type="PROSITE" id="PS51669">
    <property type="entry name" value="4FE4S_MOW_BIS_MGD"/>
    <property type="match status" value="1"/>
</dbReference>
<keyword evidence="7" id="KW-0411">Iron-sulfur</keyword>
<evidence type="ECO:0000256" key="8">
    <source>
        <dbReference type="SAM" id="MobiDB-lite"/>
    </source>
</evidence>
<dbReference type="Pfam" id="PF00384">
    <property type="entry name" value="Molybdopterin"/>
    <property type="match status" value="1"/>
</dbReference>
<keyword evidence="3" id="KW-0479">Metal-binding</keyword>
<evidence type="ECO:0000256" key="4">
    <source>
        <dbReference type="ARBA" id="ARBA00022729"/>
    </source>
</evidence>
<dbReference type="Gene3D" id="2.20.25.90">
    <property type="entry name" value="ADC-like domains"/>
    <property type="match status" value="1"/>
</dbReference>
<gene>
    <name evidence="10" type="ORF">UFOPK1495_00950</name>
</gene>
<keyword evidence="5" id="KW-0560">Oxidoreductase</keyword>
<protein>
    <submittedName>
        <fullName evidence="10">Unannotated protein</fullName>
    </submittedName>
</protein>
<dbReference type="GO" id="GO:0051539">
    <property type="term" value="F:4 iron, 4 sulfur cluster binding"/>
    <property type="evidence" value="ECO:0007669"/>
    <property type="project" value="UniProtKB-KW"/>
</dbReference>
<dbReference type="SUPFAM" id="SSF50692">
    <property type="entry name" value="ADC-like"/>
    <property type="match status" value="1"/>
</dbReference>
<accession>A0A6J6CLL8</accession>
<dbReference type="SMART" id="SM00926">
    <property type="entry name" value="Molybdop_Fe4S4"/>
    <property type="match status" value="1"/>
</dbReference>
<dbReference type="GO" id="GO:0046872">
    <property type="term" value="F:metal ion binding"/>
    <property type="evidence" value="ECO:0007669"/>
    <property type="project" value="UniProtKB-KW"/>
</dbReference>
<feature type="domain" description="4Fe-4S Mo/W bis-MGD-type" evidence="9">
    <location>
        <begin position="1"/>
        <end position="56"/>
    </location>
</feature>
<evidence type="ECO:0000313" key="10">
    <source>
        <dbReference type="EMBL" id="CAB4552236.1"/>
    </source>
</evidence>
<dbReference type="PANTHER" id="PTHR43742:SF9">
    <property type="entry name" value="TETRATHIONATE REDUCTASE SUBUNIT A"/>
    <property type="match status" value="1"/>
</dbReference>
<evidence type="ECO:0000256" key="6">
    <source>
        <dbReference type="ARBA" id="ARBA00023004"/>
    </source>
</evidence>
<organism evidence="10">
    <name type="scientific">freshwater metagenome</name>
    <dbReference type="NCBI Taxonomy" id="449393"/>
    <lineage>
        <taxon>unclassified sequences</taxon>
        <taxon>metagenomes</taxon>
        <taxon>ecological metagenomes</taxon>
    </lineage>
</organism>
<dbReference type="InterPro" id="IPR050612">
    <property type="entry name" value="Prok_Mopterin_Oxidored"/>
</dbReference>
<dbReference type="AlphaFoldDB" id="A0A6J6CLL8"/>
<feature type="region of interest" description="Disordered" evidence="8">
    <location>
        <begin position="339"/>
        <end position="362"/>
    </location>
</feature>
<keyword evidence="6" id="KW-0408">Iron</keyword>
<dbReference type="Gene3D" id="3.40.228.10">
    <property type="entry name" value="Dimethylsulfoxide Reductase, domain 2"/>
    <property type="match status" value="1"/>
</dbReference>
<dbReference type="PANTHER" id="PTHR43742">
    <property type="entry name" value="TRIMETHYLAMINE-N-OXIDE REDUCTASE"/>
    <property type="match status" value="1"/>
</dbReference>
<dbReference type="SUPFAM" id="SSF53706">
    <property type="entry name" value="Formate dehydrogenase/DMSO reductase, domains 1-3"/>
    <property type="match status" value="1"/>
</dbReference>
<dbReference type="InterPro" id="IPR006656">
    <property type="entry name" value="Mopterin_OxRdtase"/>
</dbReference>
<dbReference type="InterPro" id="IPR009010">
    <property type="entry name" value="Asp_de-COase-like_dom_sf"/>
</dbReference>
<dbReference type="InterPro" id="IPR006963">
    <property type="entry name" value="Mopterin_OxRdtase_4Fe-4S_dom"/>
</dbReference>
<evidence type="ECO:0000256" key="3">
    <source>
        <dbReference type="ARBA" id="ARBA00022723"/>
    </source>
</evidence>
<dbReference type="Pfam" id="PF04879">
    <property type="entry name" value="Molybdop_Fe4S4"/>
    <property type="match status" value="1"/>
</dbReference>
<dbReference type="Gene3D" id="3.40.50.740">
    <property type="match status" value="1"/>
</dbReference>
<dbReference type="GO" id="GO:0016491">
    <property type="term" value="F:oxidoreductase activity"/>
    <property type="evidence" value="ECO:0007669"/>
    <property type="project" value="UniProtKB-KW"/>
</dbReference>
<keyword evidence="2" id="KW-0500">Molybdenum</keyword>
<proteinExistence type="predicted"/>
<sequence length="675" mass="73136">MDVQTFCRVCNAMCGLVVTVENETIAKIRGDDSHELSRGYTCPKGRALGVLHHDDRRLNVPLSRRESELEATTWPSILDDLSDRIATSISEHGPESVAMYLASGSAFDTAGRRAAERFLTILGSHQKYTATTIDTPSKPLVAEIIGGWSGLTPIWDHESSKLLLLFGSNPVVSHGHSNAIPDPVRRFREFQAKGSSIWVIDPRRTETATLADHHLQLAPGTDWLVLGWLVRNLLSRHPAASTLRDRTADHEALVHYVAGFDDVLVTTSCDLALSTLESLCDAVLRAGRVSALTGTGVSMSATANVTEYLLWALHIVTDSYDRPGGMWFNPGYLLQLDTRSLPTSDGTPEPGPRSRPHLPRRFGENPCSALVPEIEAGNITTLVVVGGNPITALPDRDRTIAALQSLTTLVVIDILPTETTELASHVLPAVDQLERADLTWLLDSFQLAVSAQYTEAVVSPLGERKPVWWMFSQIADRIGIDLLPSATTIDLASDQTFLQSLITRSRDSEALMGSSTLAIHSGAVFGWITTNVLPDGKWRLHAPVIADQLSVHLQNARSSTDNRLVLIPSRQLRLMNSQFRDIAAPGGSVDDIVIHASPQNVLSLGSPEFATVESSNGSLSARLVADPNLRDDCVTLTHGGRDPNVCALTDTDEGIDPLSGMVLQSGFGVSLRVAE</sequence>
<keyword evidence="1" id="KW-0004">4Fe-4S</keyword>
<evidence type="ECO:0000256" key="7">
    <source>
        <dbReference type="ARBA" id="ARBA00023014"/>
    </source>
</evidence>
<name>A0A6J6CLL8_9ZZZZ</name>